<evidence type="ECO:0000256" key="2">
    <source>
        <dbReference type="SAM" id="Phobius"/>
    </source>
</evidence>
<feature type="transmembrane region" description="Helical" evidence="2">
    <location>
        <begin position="57"/>
        <end position="80"/>
    </location>
</feature>
<evidence type="ECO:0000313" key="4">
    <source>
        <dbReference type="Proteomes" id="UP000606889"/>
    </source>
</evidence>
<feature type="region of interest" description="Disordered" evidence="1">
    <location>
        <begin position="317"/>
        <end position="339"/>
    </location>
</feature>
<name>A0ABR7EAQ7_9FIRM</name>
<feature type="transmembrane region" description="Helical" evidence="2">
    <location>
        <begin position="253"/>
        <end position="278"/>
    </location>
</feature>
<keyword evidence="2" id="KW-1133">Transmembrane helix</keyword>
<sequence length="339" mass="37046">MNKSLGEVFRSAWNTTKNNFVPLLVGILIYMAPAMVLSIVSTAVLPSEMMGMESLGGVMVGLELCLLLYMVFISPLYMGYITSVLRTWHLTGTPAKMSTAWAAAKANYGRYMTTLLATVVISFAAVLIIAFVSSIAVIGSVISSAGSFYGSSMDSLMFMEAMVPALIVMVALILFYSFCLSFVNFIPGMEVPSGFQAVFKSFRYIFRGNFWKNFGHTLIIGLITVGIELVVILPFYMPYISAALSPGATPSDIAYASTALTAVMPLYILLSTILGIFLQTFTTPYMFEVYLNAKGVSDGKDSQQMQRTYGDPYANFTQNNNYTQPPYSGGQDPPQIPPR</sequence>
<comment type="caution">
    <text evidence="3">The sequence shown here is derived from an EMBL/GenBank/DDBJ whole genome shotgun (WGS) entry which is preliminary data.</text>
</comment>
<feature type="transmembrane region" description="Helical" evidence="2">
    <location>
        <begin position="210"/>
        <end position="233"/>
    </location>
</feature>
<organism evidence="3 4">
    <name type="scientific">Christensenella tenuis</name>
    <dbReference type="NCBI Taxonomy" id="2763033"/>
    <lineage>
        <taxon>Bacteria</taxon>
        <taxon>Bacillati</taxon>
        <taxon>Bacillota</taxon>
        <taxon>Clostridia</taxon>
        <taxon>Christensenellales</taxon>
        <taxon>Christensenellaceae</taxon>
        <taxon>Christensenella</taxon>
    </lineage>
</organism>
<dbReference type="EMBL" id="JACOON010000001">
    <property type="protein sequence ID" value="MBC5646835.1"/>
    <property type="molecule type" value="Genomic_DNA"/>
</dbReference>
<proteinExistence type="predicted"/>
<accession>A0ABR7EAQ7</accession>
<feature type="transmembrane region" description="Helical" evidence="2">
    <location>
        <begin position="115"/>
        <end position="142"/>
    </location>
</feature>
<evidence type="ECO:0008006" key="5">
    <source>
        <dbReference type="Google" id="ProtNLM"/>
    </source>
</evidence>
<dbReference type="Proteomes" id="UP000606889">
    <property type="component" value="Unassembled WGS sequence"/>
</dbReference>
<reference evidence="3 4" key="1">
    <citation type="submission" date="2020-08" db="EMBL/GenBank/DDBJ databases">
        <title>Genome public.</title>
        <authorList>
            <person name="Liu C."/>
            <person name="Sun Q."/>
        </authorList>
    </citation>
    <scope>NUCLEOTIDE SEQUENCE [LARGE SCALE GENOMIC DNA]</scope>
    <source>
        <strain evidence="3 4">NSJ-35</strain>
    </source>
</reference>
<keyword evidence="2" id="KW-0812">Transmembrane</keyword>
<feature type="transmembrane region" description="Helical" evidence="2">
    <location>
        <begin position="162"/>
        <end position="186"/>
    </location>
</feature>
<keyword evidence="4" id="KW-1185">Reference proteome</keyword>
<protein>
    <recommendedName>
        <fullName evidence="5">Glycerophosphoryl diester phosphodiesterase membrane domain-containing protein</fullName>
    </recommendedName>
</protein>
<dbReference type="RefSeq" id="WP_186856372.1">
    <property type="nucleotide sequence ID" value="NZ_JACOON010000001.1"/>
</dbReference>
<feature type="transmembrane region" description="Helical" evidence="2">
    <location>
        <begin position="20"/>
        <end position="45"/>
    </location>
</feature>
<keyword evidence="2" id="KW-0472">Membrane</keyword>
<evidence type="ECO:0000313" key="3">
    <source>
        <dbReference type="EMBL" id="MBC5646835.1"/>
    </source>
</evidence>
<evidence type="ECO:0000256" key="1">
    <source>
        <dbReference type="SAM" id="MobiDB-lite"/>
    </source>
</evidence>
<gene>
    <name evidence="3" type="ORF">H8S18_00550</name>
</gene>
<feature type="compositionally biased region" description="Polar residues" evidence="1">
    <location>
        <begin position="317"/>
        <end position="326"/>
    </location>
</feature>